<dbReference type="AlphaFoldDB" id="A0A975AHV5"/>
<dbReference type="Pfam" id="PF00581">
    <property type="entry name" value="Rhodanese"/>
    <property type="match status" value="2"/>
</dbReference>
<feature type="domain" description="Rhodanese" evidence="2">
    <location>
        <begin position="369"/>
        <end position="450"/>
    </location>
</feature>
<dbReference type="SMART" id="SM00849">
    <property type="entry name" value="Lactamase_B"/>
    <property type="match status" value="1"/>
</dbReference>
<keyword evidence="1" id="KW-0479">Metal-binding</keyword>
<name>A0A975AHV5_9FIRM</name>
<dbReference type="GO" id="GO:0046872">
    <property type="term" value="F:metal ion binding"/>
    <property type="evidence" value="ECO:0007669"/>
    <property type="project" value="UniProtKB-KW"/>
</dbReference>
<dbReference type="GO" id="GO:0070813">
    <property type="term" value="P:hydrogen sulfide metabolic process"/>
    <property type="evidence" value="ECO:0007669"/>
    <property type="project" value="TreeGrafter"/>
</dbReference>
<dbReference type="CDD" id="cd00158">
    <property type="entry name" value="RHOD"/>
    <property type="match status" value="1"/>
</dbReference>
<dbReference type="Gene3D" id="3.40.250.10">
    <property type="entry name" value="Rhodanese-like domain"/>
    <property type="match status" value="2"/>
</dbReference>
<accession>A0A975AHV5</accession>
<evidence type="ECO:0000259" key="2">
    <source>
        <dbReference type="PROSITE" id="PS50206"/>
    </source>
</evidence>
<dbReference type="Proteomes" id="UP000663499">
    <property type="component" value="Chromosome"/>
</dbReference>
<dbReference type="CDD" id="cd07724">
    <property type="entry name" value="POD-like_MBL-fold"/>
    <property type="match status" value="1"/>
</dbReference>
<evidence type="ECO:0000313" key="4">
    <source>
        <dbReference type="Proteomes" id="UP000663499"/>
    </source>
</evidence>
<reference evidence="3" key="1">
    <citation type="submission" date="2021-03" db="EMBL/GenBank/DDBJ databases">
        <title>Alkalibacter marinus sp. nov., isolated from tidal flat sediment.</title>
        <authorList>
            <person name="Namirimu T."/>
            <person name="Yang J.-A."/>
            <person name="Yang S.-H."/>
            <person name="Kim Y.-J."/>
            <person name="Kwon K.K."/>
        </authorList>
    </citation>
    <scope>NUCLEOTIDE SEQUENCE</scope>
    <source>
        <strain evidence="3">ES005</strain>
    </source>
</reference>
<dbReference type="InterPro" id="IPR044528">
    <property type="entry name" value="POD-like_MBL-fold"/>
</dbReference>
<dbReference type="GO" id="GO:0050313">
    <property type="term" value="F:sulfur dioxygenase activity"/>
    <property type="evidence" value="ECO:0007669"/>
    <property type="project" value="InterPro"/>
</dbReference>
<proteinExistence type="predicted"/>
<dbReference type="InterPro" id="IPR001279">
    <property type="entry name" value="Metallo-B-lactamas"/>
</dbReference>
<dbReference type="InterPro" id="IPR001763">
    <property type="entry name" value="Rhodanese-like_dom"/>
</dbReference>
<dbReference type="PANTHER" id="PTHR43084:SF1">
    <property type="entry name" value="PERSULFIDE DIOXYGENASE ETHE1, MITOCHONDRIAL"/>
    <property type="match status" value="1"/>
</dbReference>
<dbReference type="PANTHER" id="PTHR43084">
    <property type="entry name" value="PERSULFIDE DIOXYGENASE ETHE1"/>
    <property type="match status" value="1"/>
</dbReference>
<dbReference type="RefSeq" id="WP_207299227.1">
    <property type="nucleotide sequence ID" value="NZ_CP071444.1"/>
</dbReference>
<dbReference type="InterPro" id="IPR036866">
    <property type="entry name" value="RibonucZ/Hydroxyglut_hydro"/>
</dbReference>
<dbReference type="KEGG" id="alka:J0B03_08700"/>
<sequence>MRVKHYYIEKIAHSSYIVAGDKSCAVVDPSRDVDLYIRESESLGLKITHILETHLHADFISGHLELAKRTGADIYMPASAKAEFDHVGIAEGTEFYLEDMKFQVLETPGHTPEHISYVVTDTATSDEPVAAFVGDTLFVGDAGRPDLFPNRADELARKLYNSLFEKLMKLPDFCEVYPAHGAGSLCGKAMGAKYTTTIGYERKYNPVLQEKDVDKFIKMLTEDMPGAPDHFSRGSKLNAMGPKSLSELAPLQRMDPKEFSEAMAREDTIVVDVRGYFAFGGLHIPDSYCLDHTGNLPTFAGWVLPPDKNILLVAETPDIAKEAALWLYRVGLDNVMGFLEGGMHAWAASGSPVSKVEQISPKEYETFKDDPNLVLVDARDRLAYEEKHIDGAINIPAPDLRTRHQELSKDKATLVICNSGVRSSLGISILKQNGFDKVLNFAGSMKGYQAYHGK</sequence>
<dbReference type="SMART" id="SM00450">
    <property type="entry name" value="RHOD"/>
    <property type="match status" value="2"/>
</dbReference>
<dbReference type="SUPFAM" id="SSF52821">
    <property type="entry name" value="Rhodanese/Cell cycle control phosphatase"/>
    <property type="match status" value="2"/>
</dbReference>
<dbReference type="FunFam" id="3.60.15.10:FF:000030">
    <property type="entry name" value="Metallo-beta-lactamase family protein"/>
    <property type="match status" value="1"/>
</dbReference>
<dbReference type="Pfam" id="PF00753">
    <property type="entry name" value="Lactamase_B"/>
    <property type="match status" value="1"/>
</dbReference>
<dbReference type="SUPFAM" id="SSF56281">
    <property type="entry name" value="Metallo-hydrolase/oxidoreductase"/>
    <property type="match status" value="1"/>
</dbReference>
<evidence type="ECO:0000256" key="1">
    <source>
        <dbReference type="ARBA" id="ARBA00022723"/>
    </source>
</evidence>
<dbReference type="PROSITE" id="PS50206">
    <property type="entry name" value="RHODANESE_3"/>
    <property type="match status" value="2"/>
</dbReference>
<dbReference type="Gene3D" id="3.60.15.10">
    <property type="entry name" value="Ribonuclease Z/Hydroxyacylglutathione hydrolase-like"/>
    <property type="match status" value="1"/>
</dbReference>
<protein>
    <submittedName>
        <fullName evidence="3">MBL fold metallo-hydrolase</fullName>
    </submittedName>
</protein>
<dbReference type="EMBL" id="CP071444">
    <property type="protein sequence ID" value="QSX07885.1"/>
    <property type="molecule type" value="Genomic_DNA"/>
</dbReference>
<evidence type="ECO:0000313" key="3">
    <source>
        <dbReference type="EMBL" id="QSX07885.1"/>
    </source>
</evidence>
<gene>
    <name evidence="3" type="ORF">J0B03_08700</name>
</gene>
<organism evidence="3 4">
    <name type="scientific">Alkalibacter rhizosphaerae</name>
    <dbReference type="NCBI Taxonomy" id="2815577"/>
    <lineage>
        <taxon>Bacteria</taxon>
        <taxon>Bacillati</taxon>
        <taxon>Bacillota</taxon>
        <taxon>Clostridia</taxon>
        <taxon>Eubacteriales</taxon>
        <taxon>Eubacteriaceae</taxon>
        <taxon>Alkalibacter</taxon>
    </lineage>
</organism>
<feature type="domain" description="Rhodanese" evidence="2">
    <location>
        <begin position="264"/>
        <end position="355"/>
    </location>
</feature>
<dbReference type="InterPro" id="IPR051682">
    <property type="entry name" value="Mito_Persulfide_Diox"/>
</dbReference>
<keyword evidence="4" id="KW-1185">Reference proteome</keyword>
<dbReference type="InterPro" id="IPR036873">
    <property type="entry name" value="Rhodanese-like_dom_sf"/>
</dbReference>
<dbReference type="GO" id="GO:0006749">
    <property type="term" value="P:glutathione metabolic process"/>
    <property type="evidence" value="ECO:0007669"/>
    <property type="project" value="InterPro"/>
</dbReference>